<dbReference type="EMBL" id="CT868047">
    <property type="protein sequence ID" value="CAK66734.1"/>
    <property type="molecule type" value="Genomic_DNA"/>
</dbReference>
<evidence type="ECO:0000256" key="1">
    <source>
        <dbReference type="ARBA" id="ARBA00004127"/>
    </source>
</evidence>
<evidence type="ECO:0000256" key="4">
    <source>
        <dbReference type="SAM" id="Phobius"/>
    </source>
</evidence>
<dbReference type="InParanoid" id="A0C7G7"/>
<dbReference type="PANTHER" id="PTHR24093:SF369">
    <property type="entry name" value="CALCIUM-TRANSPORTING ATPASE"/>
    <property type="match status" value="1"/>
</dbReference>
<dbReference type="SUPFAM" id="SSF81653">
    <property type="entry name" value="Calcium ATPase, transduction domain A"/>
    <property type="match status" value="1"/>
</dbReference>
<accession>A0C7G7</accession>
<proteinExistence type="predicted"/>
<dbReference type="AlphaFoldDB" id="A0C7G7"/>
<keyword evidence="4" id="KW-1133">Transmembrane helix</keyword>
<feature type="transmembrane region" description="Helical" evidence="4">
    <location>
        <begin position="195"/>
        <end position="212"/>
    </location>
</feature>
<dbReference type="OrthoDB" id="116380at2759"/>
<keyword evidence="2" id="KW-0460">Magnesium</keyword>
<dbReference type="InterPro" id="IPR004014">
    <property type="entry name" value="ATPase_P-typ_cation-transptr_N"/>
</dbReference>
<keyword evidence="3" id="KW-0175">Coiled coil</keyword>
<feature type="domain" description="Cation-transporting P-type ATPase N-terminal" evidence="6">
    <location>
        <begin position="138"/>
        <end position="203"/>
    </location>
</feature>
<evidence type="ECO:0000256" key="3">
    <source>
        <dbReference type="SAM" id="Coils"/>
    </source>
</evidence>
<dbReference type="Pfam" id="PF00122">
    <property type="entry name" value="E1-E2_ATPase"/>
    <property type="match status" value="1"/>
</dbReference>
<keyword evidence="4" id="KW-0812">Transmembrane</keyword>
<dbReference type="InterPro" id="IPR059000">
    <property type="entry name" value="ATPase_P-type_domA"/>
</dbReference>
<evidence type="ECO:0000256" key="2">
    <source>
        <dbReference type="ARBA" id="ARBA00022842"/>
    </source>
</evidence>
<dbReference type="STRING" id="5888.A0C7G7"/>
<dbReference type="PANTHER" id="PTHR24093">
    <property type="entry name" value="CATION TRANSPORTING ATPASE"/>
    <property type="match status" value="1"/>
</dbReference>
<gene>
    <name evidence="7" type="ORF">GSPATT00035864001</name>
</gene>
<comment type="subcellular location">
    <subcellularLocation>
        <location evidence="1">Endomembrane system</location>
        <topology evidence="1">Multi-pass membrane protein</topology>
    </subcellularLocation>
</comment>
<dbReference type="Pfam" id="PF00690">
    <property type="entry name" value="Cation_ATPase_N"/>
    <property type="match status" value="1"/>
</dbReference>
<dbReference type="Gene3D" id="2.70.150.10">
    <property type="entry name" value="Calcium-transporting ATPase, cytoplasmic transduction domain A"/>
    <property type="match status" value="1"/>
</dbReference>
<evidence type="ECO:0000259" key="5">
    <source>
        <dbReference type="Pfam" id="PF00122"/>
    </source>
</evidence>
<dbReference type="HOGENOM" id="CLU_687859_0_0_1"/>
<dbReference type="Gene3D" id="1.20.1110.10">
    <property type="entry name" value="Calcium-transporting ATPase, transmembrane domain"/>
    <property type="match status" value="1"/>
</dbReference>
<dbReference type="SUPFAM" id="SSF81665">
    <property type="entry name" value="Calcium ATPase, transmembrane domain M"/>
    <property type="match status" value="1"/>
</dbReference>
<evidence type="ECO:0000259" key="6">
    <source>
        <dbReference type="Pfam" id="PF00690"/>
    </source>
</evidence>
<sequence length="401" mass="47193">MQNEIDQIHSPLLKNDRESEQRAQMIEMQVFRSLNQNDLEKHQKKDEILEIESNKLQQILEAKSQWKTLLKGWKKDGNKQQQNDDNYFGFQYNKLLEIFDLNQIIKEAQSSLQKHDQEKDLIEKRLKIQIEKLNQLGGIYGLQNFLKTCIKQGLDDTNDYDLKMREKYFGKNEKPQIAIKSVLQIIIEQFQKERLFQLLLIITTINLIIYFHENVQIYSLYIIMLIIMVVYKGVIKQQYNKEIVQHQNDIKERSKHLIKRCNVLRNGDDSIQIHNSQLVVGDILIFKQGDFIQCDGIITKLSNCNGIEVLQPFPNLFNTHEVKNVDEVKDLQVMHDEQMQPNICLIDNFIFAGSQIIKGSLDNCQCVVLVQVVLFGGHKNRKIKNNLFEIEFYVQSFCFQN</sequence>
<evidence type="ECO:0008006" key="9">
    <source>
        <dbReference type="Google" id="ProtNLM"/>
    </source>
</evidence>
<evidence type="ECO:0000313" key="8">
    <source>
        <dbReference type="Proteomes" id="UP000000600"/>
    </source>
</evidence>
<evidence type="ECO:0000313" key="7">
    <source>
        <dbReference type="EMBL" id="CAK66734.1"/>
    </source>
</evidence>
<feature type="domain" description="P-type ATPase A" evidence="5">
    <location>
        <begin position="259"/>
        <end position="300"/>
    </location>
</feature>
<name>A0C7G7_PARTE</name>
<dbReference type="KEGG" id="ptm:GSPATT00035864001"/>
<feature type="transmembrane region" description="Helical" evidence="4">
    <location>
        <begin position="218"/>
        <end position="235"/>
    </location>
</feature>
<dbReference type="InterPro" id="IPR023298">
    <property type="entry name" value="ATPase_P-typ_TM_dom_sf"/>
</dbReference>
<keyword evidence="8" id="KW-1185">Reference proteome</keyword>
<protein>
    <recommendedName>
        <fullName evidence="9">Cation-transporting P-type ATPase N-terminal domain-containing protein</fullName>
    </recommendedName>
</protein>
<dbReference type="GO" id="GO:0012505">
    <property type="term" value="C:endomembrane system"/>
    <property type="evidence" value="ECO:0007669"/>
    <property type="project" value="UniProtKB-SubCell"/>
</dbReference>
<dbReference type="RefSeq" id="XP_001434131.1">
    <property type="nucleotide sequence ID" value="XM_001434094.1"/>
</dbReference>
<dbReference type="Proteomes" id="UP000000600">
    <property type="component" value="Unassembled WGS sequence"/>
</dbReference>
<dbReference type="GeneID" id="5019916"/>
<dbReference type="InterPro" id="IPR008250">
    <property type="entry name" value="ATPase_P-typ_transduc_dom_A_sf"/>
</dbReference>
<feature type="coiled-coil region" evidence="3">
    <location>
        <begin position="105"/>
        <end position="132"/>
    </location>
</feature>
<keyword evidence="4" id="KW-0472">Membrane</keyword>
<reference evidence="7 8" key="1">
    <citation type="journal article" date="2006" name="Nature">
        <title>Global trends of whole-genome duplications revealed by the ciliate Paramecium tetraurelia.</title>
        <authorList>
            <consortium name="Genoscope"/>
            <person name="Aury J.-M."/>
            <person name="Jaillon O."/>
            <person name="Duret L."/>
            <person name="Noel B."/>
            <person name="Jubin C."/>
            <person name="Porcel B.M."/>
            <person name="Segurens B."/>
            <person name="Daubin V."/>
            <person name="Anthouard V."/>
            <person name="Aiach N."/>
            <person name="Arnaiz O."/>
            <person name="Billaut A."/>
            <person name="Beisson J."/>
            <person name="Blanc I."/>
            <person name="Bouhouche K."/>
            <person name="Camara F."/>
            <person name="Duharcourt S."/>
            <person name="Guigo R."/>
            <person name="Gogendeau D."/>
            <person name="Katinka M."/>
            <person name="Keller A.-M."/>
            <person name="Kissmehl R."/>
            <person name="Klotz C."/>
            <person name="Koll F."/>
            <person name="Le Moue A."/>
            <person name="Lepere C."/>
            <person name="Malinsky S."/>
            <person name="Nowacki M."/>
            <person name="Nowak J.K."/>
            <person name="Plattner H."/>
            <person name="Poulain J."/>
            <person name="Ruiz F."/>
            <person name="Serrano V."/>
            <person name="Zagulski M."/>
            <person name="Dessen P."/>
            <person name="Betermier M."/>
            <person name="Weissenbach J."/>
            <person name="Scarpelli C."/>
            <person name="Schachter V."/>
            <person name="Sperling L."/>
            <person name="Meyer E."/>
            <person name="Cohen J."/>
            <person name="Wincker P."/>
        </authorList>
    </citation>
    <scope>NUCLEOTIDE SEQUENCE [LARGE SCALE GENOMIC DNA]</scope>
    <source>
        <strain evidence="7 8">Stock d4-2</strain>
    </source>
</reference>
<organism evidence="7 8">
    <name type="scientific">Paramecium tetraurelia</name>
    <dbReference type="NCBI Taxonomy" id="5888"/>
    <lineage>
        <taxon>Eukaryota</taxon>
        <taxon>Sar</taxon>
        <taxon>Alveolata</taxon>
        <taxon>Ciliophora</taxon>
        <taxon>Intramacronucleata</taxon>
        <taxon>Oligohymenophorea</taxon>
        <taxon>Peniculida</taxon>
        <taxon>Parameciidae</taxon>
        <taxon>Paramecium</taxon>
    </lineage>
</organism>